<dbReference type="GO" id="GO:0005351">
    <property type="term" value="F:carbohydrate:proton symporter activity"/>
    <property type="evidence" value="ECO:0007669"/>
    <property type="project" value="TreeGrafter"/>
</dbReference>
<dbReference type="PANTHER" id="PTHR48022">
    <property type="entry name" value="PLASTIDIC GLUCOSE TRANSPORTER 4"/>
    <property type="match status" value="1"/>
</dbReference>
<gene>
    <name evidence="7" type="ORF">Clacol_009821</name>
</gene>
<feature type="transmembrane region" description="Helical" evidence="6">
    <location>
        <begin position="317"/>
        <end position="341"/>
    </location>
</feature>
<dbReference type="InterPro" id="IPR036259">
    <property type="entry name" value="MFS_trans_sf"/>
</dbReference>
<dbReference type="InterPro" id="IPR050360">
    <property type="entry name" value="MFS_Sugar_Transporters"/>
</dbReference>
<evidence type="ECO:0000256" key="4">
    <source>
        <dbReference type="ARBA" id="ARBA00023136"/>
    </source>
</evidence>
<feature type="region of interest" description="Disordered" evidence="5">
    <location>
        <begin position="1"/>
        <end position="22"/>
    </location>
</feature>
<proteinExistence type="predicted"/>
<feature type="transmembrane region" description="Helical" evidence="6">
    <location>
        <begin position="162"/>
        <end position="185"/>
    </location>
</feature>
<feature type="transmembrane region" description="Helical" evidence="6">
    <location>
        <begin position="251"/>
        <end position="274"/>
    </location>
</feature>
<evidence type="ECO:0008006" key="9">
    <source>
        <dbReference type="Google" id="ProtNLM"/>
    </source>
</evidence>
<feature type="transmembrane region" description="Helical" evidence="6">
    <location>
        <begin position="388"/>
        <end position="405"/>
    </location>
</feature>
<keyword evidence="3 6" id="KW-1133">Transmembrane helix</keyword>
<dbReference type="Proteomes" id="UP001050691">
    <property type="component" value="Unassembled WGS sequence"/>
</dbReference>
<keyword evidence="2 6" id="KW-0812">Transmembrane</keyword>
<organism evidence="7 8">
    <name type="scientific">Clathrus columnatus</name>
    <dbReference type="NCBI Taxonomy" id="1419009"/>
    <lineage>
        <taxon>Eukaryota</taxon>
        <taxon>Fungi</taxon>
        <taxon>Dikarya</taxon>
        <taxon>Basidiomycota</taxon>
        <taxon>Agaricomycotina</taxon>
        <taxon>Agaricomycetes</taxon>
        <taxon>Phallomycetidae</taxon>
        <taxon>Phallales</taxon>
        <taxon>Clathraceae</taxon>
        <taxon>Clathrus</taxon>
    </lineage>
</organism>
<feature type="transmembrane region" description="Helical" evidence="6">
    <location>
        <begin position="347"/>
        <end position="367"/>
    </location>
</feature>
<keyword evidence="4 6" id="KW-0472">Membrane</keyword>
<name>A0AAV5APV4_9AGAM</name>
<evidence type="ECO:0000313" key="7">
    <source>
        <dbReference type="EMBL" id="GJJ15543.1"/>
    </source>
</evidence>
<dbReference type="AlphaFoldDB" id="A0AAV5APV4"/>
<dbReference type="SUPFAM" id="SSF103473">
    <property type="entry name" value="MFS general substrate transporter"/>
    <property type="match status" value="1"/>
</dbReference>
<evidence type="ECO:0000256" key="6">
    <source>
        <dbReference type="SAM" id="Phobius"/>
    </source>
</evidence>
<sequence length="465" mass="51725">MITEDLKTSQNPTQISEKNDERERPTYMSIVAEKLALQQPWYTNKRRVLLNILLANFADGYDDGLQSLEQWEESFNFPRGSRLALLAIIQRVGGIVVLPALPYFADGMGRRLTIFTGACIMIIGAIVQASSQNVGSFIGARQGGAVLAAWTTFGSFRVPNSWAWRIPSAVQALPALFQIAFVFLGPESPRWLVDKGRDAEALYILAYYHADGDEQDPLVRYEFQEIKTGIKLDRSAGWRDFLATPGNRRRLIVVIALAFFSQWSGNGLVAYYLSPVFDTIGITDPFTQLLVNALLSVENVLMALAAACLCDYIGRRTLFIISTTGMLIAFTLQTVFSSLYAQNGEKVMAHVVIAFIFLFYAAYDIAYSPLVGAYTVEIMPYTLRAKGLTIYYFAISVSFVFNQYVNPIALEKQKGVHSRKQPQTELSSPSFGSIFDGEDKIKAITDATVESPEMSFSQYGFATDV</sequence>
<dbReference type="PANTHER" id="PTHR48022:SF64">
    <property type="entry name" value="MAJOR FACILITATOR SUPERFAMILY (MFS) PROFILE DOMAIN-CONTAINING PROTEIN"/>
    <property type="match status" value="1"/>
</dbReference>
<dbReference type="GO" id="GO:0016020">
    <property type="term" value="C:membrane"/>
    <property type="evidence" value="ECO:0007669"/>
    <property type="project" value="UniProtKB-SubCell"/>
</dbReference>
<evidence type="ECO:0000313" key="8">
    <source>
        <dbReference type="Proteomes" id="UP001050691"/>
    </source>
</evidence>
<evidence type="ECO:0000256" key="2">
    <source>
        <dbReference type="ARBA" id="ARBA00022692"/>
    </source>
</evidence>
<feature type="transmembrane region" description="Helical" evidence="6">
    <location>
        <begin position="83"/>
        <end position="105"/>
    </location>
</feature>
<dbReference type="Gene3D" id="1.20.1250.20">
    <property type="entry name" value="MFS general substrate transporter like domains"/>
    <property type="match status" value="2"/>
</dbReference>
<comment type="caution">
    <text evidence="7">The sequence shown here is derived from an EMBL/GenBank/DDBJ whole genome shotgun (WGS) entry which is preliminary data.</text>
</comment>
<evidence type="ECO:0000256" key="5">
    <source>
        <dbReference type="SAM" id="MobiDB-lite"/>
    </source>
</evidence>
<evidence type="ECO:0000256" key="1">
    <source>
        <dbReference type="ARBA" id="ARBA00004141"/>
    </source>
</evidence>
<keyword evidence="8" id="KW-1185">Reference proteome</keyword>
<reference evidence="7" key="1">
    <citation type="submission" date="2021-10" db="EMBL/GenBank/DDBJ databases">
        <title>De novo Genome Assembly of Clathrus columnatus (Basidiomycota, Fungi) Using Illumina and Nanopore Sequence Data.</title>
        <authorList>
            <person name="Ogiso-Tanaka E."/>
            <person name="Itagaki H."/>
            <person name="Hosoya T."/>
            <person name="Hosaka K."/>
        </authorList>
    </citation>
    <scope>NUCLEOTIDE SEQUENCE</scope>
    <source>
        <strain evidence="7">MO-923</strain>
    </source>
</reference>
<accession>A0AAV5APV4</accession>
<comment type="subcellular location">
    <subcellularLocation>
        <location evidence="1">Membrane</location>
        <topology evidence="1">Multi-pass membrane protein</topology>
    </subcellularLocation>
</comment>
<evidence type="ECO:0000256" key="3">
    <source>
        <dbReference type="ARBA" id="ARBA00022989"/>
    </source>
</evidence>
<dbReference type="EMBL" id="BPWL01000011">
    <property type="protein sequence ID" value="GJJ15543.1"/>
    <property type="molecule type" value="Genomic_DNA"/>
</dbReference>
<dbReference type="InterPro" id="IPR005828">
    <property type="entry name" value="MFS_sugar_transport-like"/>
</dbReference>
<feature type="transmembrane region" description="Helical" evidence="6">
    <location>
        <begin position="112"/>
        <end position="131"/>
    </location>
</feature>
<dbReference type="Pfam" id="PF00083">
    <property type="entry name" value="Sugar_tr"/>
    <property type="match status" value="1"/>
</dbReference>
<protein>
    <recommendedName>
        <fullName evidence="9">Major facilitator superfamily (MFS) profile domain-containing protein</fullName>
    </recommendedName>
</protein>